<dbReference type="RefSeq" id="WP_054534664.1">
    <property type="nucleotide sequence ID" value="NZ_LGKP01000021.1"/>
</dbReference>
<feature type="signal peptide" evidence="1">
    <location>
        <begin position="1"/>
        <end position="21"/>
    </location>
</feature>
<evidence type="ECO:0000313" key="3">
    <source>
        <dbReference type="Proteomes" id="UP000050277"/>
    </source>
</evidence>
<reference evidence="2 3" key="1">
    <citation type="submission" date="2015-07" db="EMBL/GenBank/DDBJ databases">
        <title>Whole genome sequence of Herpetosiphon geysericola DSM 7119.</title>
        <authorList>
            <person name="Hemp J."/>
            <person name="Ward L.M."/>
            <person name="Pace L.A."/>
            <person name="Fischer W.W."/>
        </authorList>
    </citation>
    <scope>NUCLEOTIDE SEQUENCE [LARGE SCALE GENOMIC DNA]</scope>
    <source>
        <strain evidence="2 3">DSM 7119</strain>
    </source>
</reference>
<keyword evidence="3" id="KW-1185">Reference proteome</keyword>
<dbReference type="AlphaFoldDB" id="A0A0P6Y9N1"/>
<proteinExistence type="predicted"/>
<dbReference type="OrthoDB" id="4232383at2"/>
<dbReference type="Proteomes" id="UP000050277">
    <property type="component" value="Unassembled WGS sequence"/>
</dbReference>
<evidence type="ECO:0000313" key="2">
    <source>
        <dbReference type="EMBL" id="KPL86675.1"/>
    </source>
</evidence>
<keyword evidence="1" id="KW-0732">Signal</keyword>
<dbReference type="EMBL" id="LGKP01000021">
    <property type="protein sequence ID" value="KPL86675.1"/>
    <property type="molecule type" value="Genomic_DNA"/>
</dbReference>
<sequence>MRKMIWLVLILLLASCGPEIATPQAPYQVIEVLETVDSQHAQVELRLERDSANQIILAATYQPKEPHLHLYSKDLPRNGVDGMGRPTLLELTQAGQLRSVGPIIADAIAAPDPTLQTSKPLLIYPAGPVTLRMPVELDPQQPNQQILLSFMLCSSKGYCTSAVEQLPVTIQLGNS</sequence>
<gene>
    <name evidence="2" type="ORF">SE18_11835</name>
</gene>
<protein>
    <recommendedName>
        <fullName evidence="4">Thiol:disulfide interchange protein DsbD N-terminal domain-containing protein</fullName>
    </recommendedName>
</protein>
<comment type="caution">
    <text evidence="2">The sequence shown here is derived from an EMBL/GenBank/DDBJ whole genome shotgun (WGS) entry which is preliminary data.</text>
</comment>
<name>A0A0P6Y9N1_9CHLR</name>
<evidence type="ECO:0000256" key="1">
    <source>
        <dbReference type="SAM" id="SignalP"/>
    </source>
</evidence>
<feature type="chain" id="PRO_5006133448" description="Thiol:disulfide interchange protein DsbD N-terminal domain-containing protein" evidence="1">
    <location>
        <begin position="22"/>
        <end position="175"/>
    </location>
</feature>
<organism evidence="2 3">
    <name type="scientific">Herpetosiphon geysericola</name>
    <dbReference type="NCBI Taxonomy" id="70996"/>
    <lineage>
        <taxon>Bacteria</taxon>
        <taxon>Bacillati</taxon>
        <taxon>Chloroflexota</taxon>
        <taxon>Chloroflexia</taxon>
        <taxon>Herpetosiphonales</taxon>
        <taxon>Herpetosiphonaceae</taxon>
        <taxon>Herpetosiphon</taxon>
    </lineage>
</organism>
<evidence type="ECO:0008006" key="4">
    <source>
        <dbReference type="Google" id="ProtNLM"/>
    </source>
</evidence>
<accession>A0A0P6Y9N1</accession>
<dbReference type="PROSITE" id="PS51257">
    <property type="entry name" value="PROKAR_LIPOPROTEIN"/>
    <property type="match status" value="1"/>
</dbReference>
<dbReference type="STRING" id="70996.SE18_11835"/>